<gene>
    <name evidence="3" type="ORF">FRC96_19180</name>
</gene>
<evidence type="ECO:0000256" key="1">
    <source>
        <dbReference type="ARBA" id="ARBA00022723"/>
    </source>
</evidence>
<dbReference type="EMBL" id="VOSL01000141">
    <property type="protein sequence ID" value="TXD32027.1"/>
    <property type="molecule type" value="Genomic_DNA"/>
</dbReference>
<dbReference type="PANTHER" id="PTHR11820:SF7">
    <property type="entry name" value="ACYLPYRUVASE FAHD1, MITOCHONDRIAL"/>
    <property type="match status" value="1"/>
</dbReference>
<dbReference type="PANTHER" id="PTHR11820">
    <property type="entry name" value="ACYLPYRUVASE"/>
    <property type="match status" value="1"/>
</dbReference>
<dbReference type="RefSeq" id="WP_146976934.1">
    <property type="nucleotide sequence ID" value="NZ_VOSL01000141.1"/>
</dbReference>
<evidence type="ECO:0000259" key="2">
    <source>
        <dbReference type="Pfam" id="PF01557"/>
    </source>
</evidence>
<dbReference type="InterPro" id="IPR011234">
    <property type="entry name" value="Fumarylacetoacetase-like_C"/>
</dbReference>
<keyword evidence="3" id="KW-0378">Hydrolase</keyword>
<organism evidence="3 4">
    <name type="scientific">Lujinxingia vulgaris</name>
    <dbReference type="NCBI Taxonomy" id="2600176"/>
    <lineage>
        <taxon>Bacteria</taxon>
        <taxon>Deltaproteobacteria</taxon>
        <taxon>Bradymonadales</taxon>
        <taxon>Lujinxingiaceae</taxon>
        <taxon>Lujinxingia</taxon>
    </lineage>
</organism>
<dbReference type="Proteomes" id="UP000321046">
    <property type="component" value="Unassembled WGS sequence"/>
</dbReference>
<evidence type="ECO:0000313" key="4">
    <source>
        <dbReference type="Proteomes" id="UP000321046"/>
    </source>
</evidence>
<feature type="domain" description="Fumarylacetoacetase-like C-terminal" evidence="2">
    <location>
        <begin position="74"/>
        <end position="271"/>
    </location>
</feature>
<dbReference type="Gene3D" id="3.90.850.10">
    <property type="entry name" value="Fumarylacetoacetase-like, C-terminal domain"/>
    <property type="match status" value="1"/>
</dbReference>
<dbReference type="OrthoDB" id="5197601at2"/>
<dbReference type="SUPFAM" id="SSF56529">
    <property type="entry name" value="FAH"/>
    <property type="match status" value="1"/>
</dbReference>
<dbReference type="Pfam" id="PF01557">
    <property type="entry name" value="FAA_hydrolase"/>
    <property type="match status" value="1"/>
</dbReference>
<reference evidence="3 4" key="1">
    <citation type="submission" date="2019-08" db="EMBL/GenBank/DDBJ databases">
        <title>Bradymonadales sp. TMQ2.</title>
        <authorList>
            <person name="Liang Q."/>
        </authorList>
    </citation>
    <scope>NUCLEOTIDE SEQUENCE [LARGE SCALE GENOMIC DNA]</scope>
    <source>
        <strain evidence="3 4">TMQ2</strain>
    </source>
</reference>
<evidence type="ECO:0000313" key="3">
    <source>
        <dbReference type="EMBL" id="TXD32027.1"/>
    </source>
</evidence>
<comment type="caution">
    <text evidence="3">The sequence shown here is derived from an EMBL/GenBank/DDBJ whole genome shotgun (WGS) entry which is preliminary data.</text>
</comment>
<name>A0A5C6X008_9DELT</name>
<dbReference type="GO" id="GO:0016853">
    <property type="term" value="F:isomerase activity"/>
    <property type="evidence" value="ECO:0007669"/>
    <property type="project" value="UniProtKB-ARBA"/>
</dbReference>
<dbReference type="InterPro" id="IPR036663">
    <property type="entry name" value="Fumarylacetoacetase_C_sf"/>
</dbReference>
<keyword evidence="1" id="KW-0479">Metal-binding</keyword>
<protein>
    <submittedName>
        <fullName evidence="3">Fumarylacetoacetate hydrolase family protein</fullName>
    </submittedName>
</protein>
<dbReference type="GO" id="GO:0018773">
    <property type="term" value="F:acetylpyruvate hydrolase activity"/>
    <property type="evidence" value="ECO:0007669"/>
    <property type="project" value="TreeGrafter"/>
</dbReference>
<accession>A0A5C6X008</accession>
<dbReference type="GO" id="GO:0019752">
    <property type="term" value="P:carboxylic acid metabolic process"/>
    <property type="evidence" value="ECO:0007669"/>
    <property type="project" value="UniProtKB-ARBA"/>
</dbReference>
<dbReference type="AlphaFoldDB" id="A0A5C6X008"/>
<dbReference type="GO" id="GO:0046872">
    <property type="term" value="F:metal ion binding"/>
    <property type="evidence" value="ECO:0007669"/>
    <property type="project" value="UniProtKB-KW"/>
</dbReference>
<proteinExistence type="predicted"/>
<dbReference type="FunFam" id="3.90.850.10:FF:000002">
    <property type="entry name" value="2-hydroxyhepta-2,4-diene-1,7-dioate isomerase"/>
    <property type="match status" value="1"/>
</dbReference>
<sequence length="279" mass="30111">MSTRNNLCARLVRIAHPAGRRPVYARCDGEHFVTLEGDVAELHQAIRDGRPLSEDGARIRKDRAQLLAPACPTKVVCVGLNYRAHAEEMGKAIPQEPLIFLKPSTAVIGPDEAIELPAASEEVHHEGELAMIVGERLKAVRAEDAMRGIFGFSCATDVTARDIQRRESRYTRAKGFDTFAPLGPAVALTANFNPAEHSLTCRVDGEVRQQTRLDDFIFGLPEVVAFISSAMTLLPGDVILTGTPAGVGPITHGQSVEVTIDGIGTLHNPVRRADDTPPG</sequence>